<organism evidence="1 2">
    <name type="scientific">Methanobacterium alkalithermotolerans</name>
    <dbReference type="NCBI Taxonomy" id="2731220"/>
    <lineage>
        <taxon>Archaea</taxon>
        <taxon>Methanobacteriati</taxon>
        <taxon>Methanobacteriota</taxon>
        <taxon>Methanomada group</taxon>
        <taxon>Methanobacteria</taxon>
        <taxon>Methanobacteriales</taxon>
        <taxon>Methanobacteriaceae</taxon>
        <taxon>Methanobacterium</taxon>
    </lineage>
</organism>
<name>A0A8T8K587_9EURY</name>
<accession>A0A8T8K587</accession>
<dbReference type="Proteomes" id="UP000681041">
    <property type="component" value="Chromosome"/>
</dbReference>
<proteinExistence type="predicted"/>
<gene>
    <name evidence="1" type="ORF">HYG87_02205</name>
</gene>
<protein>
    <submittedName>
        <fullName evidence="1">Uncharacterized protein</fullName>
    </submittedName>
</protein>
<sequence length="393" mass="46125">MEPGVKLSQLRRKTLFKYNYYFSRISTTIYQSPLYDYYLKNPLSSWRIHTRQKYLMEQEFEPDLKELIIFLTPGYDDISGGILSISSICTETDKLFSSPSSGAMICNLPGDPPLLKYTRFSNNHHLYNFSQALDYFPHLEELIIHIPEFAIGQFIINLTPGDRAAFKKLKKLHINLLLQNIDYLPPLKEINALKKLGFLSCTTAHEQYSTRKMQEYLGCPLHKLSVFISPENYNRKPFSQRDDLMIISPDPHPLKSRVLDKLTENLPDLKLQIIENLSYEEFKELISGTKWALTFGEGLDGYFVETVFSGGIGFSVYNEQFFTPDFQKLKTVYPSYPSLLDNMVNDIKAMDNQEDYQEYQEHEYRLCTEYWDYQDYLQNLKLFYQGEYTYDVK</sequence>
<dbReference type="KEGG" id="meme:HYG87_02205"/>
<keyword evidence="2" id="KW-1185">Reference proteome</keyword>
<evidence type="ECO:0000313" key="1">
    <source>
        <dbReference type="EMBL" id="QUH22665.1"/>
    </source>
</evidence>
<dbReference type="EMBL" id="CP058560">
    <property type="protein sequence ID" value="QUH22665.1"/>
    <property type="molecule type" value="Genomic_DNA"/>
</dbReference>
<dbReference type="OrthoDB" id="359407at2157"/>
<evidence type="ECO:0000313" key="2">
    <source>
        <dbReference type="Proteomes" id="UP000681041"/>
    </source>
</evidence>
<dbReference type="GeneID" id="64819539"/>
<reference evidence="1" key="1">
    <citation type="submission" date="2020-07" db="EMBL/GenBank/DDBJ databases">
        <title>Methanobacterium. sp. MethCan genome.</title>
        <authorList>
            <person name="Postec A."/>
            <person name="Quemeneur M."/>
        </authorList>
    </citation>
    <scope>NUCLEOTIDE SEQUENCE</scope>
    <source>
        <strain evidence="1">MethCAN</strain>
    </source>
</reference>
<dbReference type="RefSeq" id="WP_211533610.1">
    <property type="nucleotide sequence ID" value="NZ_CP058560.1"/>
</dbReference>
<dbReference type="AlphaFoldDB" id="A0A8T8K587"/>